<dbReference type="PANTHER" id="PTHR33573:SF48">
    <property type="entry name" value="CASP-LIKE PROTEIN 3A1"/>
    <property type="match status" value="1"/>
</dbReference>
<dbReference type="Pfam" id="PF04535">
    <property type="entry name" value="CASP_dom"/>
    <property type="match status" value="1"/>
</dbReference>
<keyword evidence="12" id="KW-1185">Reference proteome</keyword>
<evidence type="ECO:0000256" key="6">
    <source>
        <dbReference type="ARBA" id="ARBA00022989"/>
    </source>
</evidence>
<keyword evidence="8" id="KW-0325">Glycoprotein</keyword>
<dbReference type="InterPro" id="IPR006459">
    <property type="entry name" value="CASP/CASPL"/>
</dbReference>
<comment type="subcellular location">
    <subcellularLocation>
        <location evidence="1 9">Cell membrane</location>
        <topology evidence="1 9">Multi-pass membrane protein</topology>
    </subcellularLocation>
</comment>
<feature type="transmembrane region" description="Helical" evidence="9">
    <location>
        <begin position="182"/>
        <end position="203"/>
    </location>
</feature>
<name>A0AAE1V706_9SOLA</name>
<evidence type="ECO:0000256" key="1">
    <source>
        <dbReference type="ARBA" id="ARBA00004651"/>
    </source>
</evidence>
<feature type="transmembrane region" description="Helical" evidence="9">
    <location>
        <begin position="127"/>
        <end position="145"/>
    </location>
</feature>
<dbReference type="NCBIfam" id="TIGR01569">
    <property type="entry name" value="A_tha_TIGR01569"/>
    <property type="match status" value="1"/>
</dbReference>
<evidence type="ECO:0000256" key="8">
    <source>
        <dbReference type="ARBA" id="ARBA00023180"/>
    </source>
</evidence>
<evidence type="ECO:0000256" key="5">
    <source>
        <dbReference type="ARBA" id="ARBA00022692"/>
    </source>
</evidence>
<keyword evidence="7 9" id="KW-0472">Membrane</keyword>
<gene>
    <name evidence="11" type="ORF">RND71_029228</name>
</gene>
<accession>A0AAE1V706</accession>
<feature type="transmembrane region" description="Helical" evidence="9">
    <location>
        <begin position="91"/>
        <end position="115"/>
    </location>
</feature>
<evidence type="ECO:0000256" key="4">
    <source>
        <dbReference type="ARBA" id="ARBA00022475"/>
    </source>
</evidence>
<dbReference type="EMBL" id="JAVYJV010000016">
    <property type="protein sequence ID" value="KAK4349915.1"/>
    <property type="molecule type" value="Genomic_DNA"/>
</dbReference>
<keyword evidence="4 9" id="KW-1003">Cell membrane</keyword>
<dbReference type="PANTHER" id="PTHR33573">
    <property type="entry name" value="CASP-LIKE PROTEIN 4A4"/>
    <property type="match status" value="1"/>
</dbReference>
<dbReference type="AlphaFoldDB" id="A0AAE1V706"/>
<proteinExistence type="inferred from homology"/>
<comment type="subunit">
    <text evidence="3 9">Homodimer and heterodimers.</text>
</comment>
<protein>
    <recommendedName>
        <fullName evidence="9">CASP-like protein</fullName>
    </recommendedName>
</protein>
<evidence type="ECO:0000256" key="3">
    <source>
        <dbReference type="ARBA" id="ARBA00011489"/>
    </source>
</evidence>
<keyword evidence="6 9" id="KW-1133">Transmembrane helix</keyword>
<reference evidence="11" key="1">
    <citation type="submission" date="2023-12" db="EMBL/GenBank/DDBJ databases">
        <title>Genome assembly of Anisodus tanguticus.</title>
        <authorList>
            <person name="Wang Y.-J."/>
        </authorList>
    </citation>
    <scope>NUCLEOTIDE SEQUENCE</scope>
    <source>
        <strain evidence="11">KB-2021</strain>
        <tissue evidence="11">Leaf</tissue>
    </source>
</reference>
<dbReference type="InterPro" id="IPR006702">
    <property type="entry name" value="CASP_dom"/>
</dbReference>
<evidence type="ECO:0000256" key="7">
    <source>
        <dbReference type="ARBA" id="ARBA00023136"/>
    </source>
</evidence>
<sequence>MINGVKNPPDIGIQLPETKLTMEIGTVNSPLDESVNGIAEVMQVVLRVLCVVSSVTALSLMVTAEQNSNITVLGFKIPLHSKWSFSHSFEYLVGISAAVAVHLILQLLISGTRLLRGLQIISSRNHVWLIFSVDQVFALALMSAGSSASGVSSLNHSGIRHTALPNFCKPLHRFCDRVATSIAFTFLSCFLLVVLVVLDVLWLSKH</sequence>
<evidence type="ECO:0000256" key="2">
    <source>
        <dbReference type="ARBA" id="ARBA00007651"/>
    </source>
</evidence>
<comment type="similarity">
    <text evidence="2 9">Belongs to the Casparian strip membrane proteins (CASP) family.</text>
</comment>
<evidence type="ECO:0000313" key="11">
    <source>
        <dbReference type="EMBL" id="KAK4349915.1"/>
    </source>
</evidence>
<evidence type="ECO:0000256" key="9">
    <source>
        <dbReference type="RuleBase" id="RU361233"/>
    </source>
</evidence>
<organism evidence="11 12">
    <name type="scientific">Anisodus tanguticus</name>
    <dbReference type="NCBI Taxonomy" id="243964"/>
    <lineage>
        <taxon>Eukaryota</taxon>
        <taxon>Viridiplantae</taxon>
        <taxon>Streptophyta</taxon>
        <taxon>Embryophyta</taxon>
        <taxon>Tracheophyta</taxon>
        <taxon>Spermatophyta</taxon>
        <taxon>Magnoliopsida</taxon>
        <taxon>eudicotyledons</taxon>
        <taxon>Gunneridae</taxon>
        <taxon>Pentapetalae</taxon>
        <taxon>asterids</taxon>
        <taxon>lamiids</taxon>
        <taxon>Solanales</taxon>
        <taxon>Solanaceae</taxon>
        <taxon>Solanoideae</taxon>
        <taxon>Hyoscyameae</taxon>
        <taxon>Anisodus</taxon>
    </lineage>
</organism>
<evidence type="ECO:0000259" key="10">
    <source>
        <dbReference type="Pfam" id="PF04535"/>
    </source>
</evidence>
<evidence type="ECO:0000313" key="12">
    <source>
        <dbReference type="Proteomes" id="UP001291623"/>
    </source>
</evidence>
<keyword evidence="5 9" id="KW-0812">Transmembrane</keyword>
<comment type="caution">
    <text evidence="11">The sequence shown here is derived from an EMBL/GenBank/DDBJ whole genome shotgun (WGS) entry which is preliminary data.</text>
</comment>
<feature type="transmembrane region" description="Helical" evidence="9">
    <location>
        <begin position="44"/>
        <end position="64"/>
    </location>
</feature>
<dbReference type="GO" id="GO:0005886">
    <property type="term" value="C:plasma membrane"/>
    <property type="evidence" value="ECO:0007669"/>
    <property type="project" value="UniProtKB-SubCell"/>
</dbReference>
<dbReference type="Proteomes" id="UP001291623">
    <property type="component" value="Unassembled WGS sequence"/>
</dbReference>
<feature type="domain" description="Casparian strip membrane protein" evidence="10">
    <location>
        <begin position="40"/>
        <end position="191"/>
    </location>
</feature>